<dbReference type="PROSITE" id="PS50157">
    <property type="entry name" value="ZINC_FINGER_C2H2_2"/>
    <property type="match status" value="3"/>
</dbReference>
<dbReference type="FunFam" id="3.30.160.60:FF:000624">
    <property type="entry name" value="zinc finger protein 697"/>
    <property type="match status" value="1"/>
</dbReference>
<dbReference type="Ensembl" id="ENSXCOT00000012952.1">
    <property type="protein sequence ID" value="ENSXCOP00000012798.1"/>
    <property type="gene ID" value="ENSXCOG00000009674.1"/>
</dbReference>
<dbReference type="PANTHER" id="PTHR24394:SF44">
    <property type="entry name" value="ZINC FINGER PROTEIN 271-LIKE"/>
    <property type="match status" value="1"/>
</dbReference>
<dbReference type="SMART" id="SM00355">
    <property type="entry name" value="ZnF_C2H2"/>
    <property type="match status" value="3"/>
</dbReference>
<evidence type="ECO:0000256" key="5">
    <source>
        <dbReference type="ARBA" id="ARBA00022833"/>
    </source>
</evidence>
<dbReference type="AlphaFoldDB" id="A0A3B5LL30"/>
<evidence type="ECO:0000256" key="2">
    <source>
        <dbReference type="ARBA" id="ARBA00022723"/>
    </source>
</evidence>
<dbReference type="InterPro" id="IPR013087">
    <property type="entry name" value="Znf_C2H2_type"/>
</dbReference>
<evidence type="ECO:0000256" key="1">
    <source>
        <dbReference type="ARBA" id="ARBA00004123"/>
    </source>
</evidence>
<evidence type="ECO:0000256" key="4">
    <source>
        <dbReference type="ARBA" id="ARBA00022771"/>
    </source>
</evidence>
<keyword evidence="3" id="KW-0677">Repeat</keyword>
<keyword evidence="6" id="KW-0539">Nucleus</keyword>
<keyword evidence="4 7" id="KW-0863">Zinc-finger</keyword>
<feature type="domain" description="C2H2-type" evidence="8">
    <location>
        <begin position="9"/>
        <end position="36"/>
    </location>
</feature>
<feature type="domain" description="C2H2-type" evidence="8">
    <location>
        <begin position="65"/>
        <end position="93"/>
    </location>
</feature>
<protein>
    <recommendedName>
        <fullName evidence="8">C2H2-type domain-containing protein</fullName>
    </recommendedName>
</protein>
<evidence type="ECO:0000313" key="9">
    <source>
        <dbReference type="Ensembl" id="ENSXCOP00000012798.1"/>
    </source>
</evidence>
<organism evidence="9 10">
    <name type="scientific">Xiphophorus couchianus</name>
    <name type="common">Monterrey platyfish</name>
    <dbReference type="NCBI Taxonomy" id="32473"/>
    <lineage>
        <taxon>Eukaryota</taxon>
        <taxon>Metazoa</taxon>
        <taxon>Chordata</taxon>
        <taxon>Craniata</taxon>
        <taxon>Vertebrata</taxon>
        <taxon>Euteleostomi</taxon>
        <taxon>Actinopterygii</taxon>
        <taxon>Neopterygii</taxon>
        <taxon>Teleostei</taxon>
        <taxon>Neoteleostei</taxon>
        <taxon>Acanthomorphata</taxon>
        <taxon>Ovalentaria</taxon>
        <taxon>Atherinomorphae</taxon>
        <taxon>Cyprinodontiformes</taxon>
        <taxon>Poeciliidae</taxon>
        <taxon>Poeciliinae</taxon>
        <taxon>Xiphophorus</taxon>
    </lineage>
</organism>
<dbReference type="GO" id="GO:0008270">
    <property type="term" value="F:zinc ion binding"/>
    <property type="evidence" value="ECO:0007669"/>
    <property type="project" value="UniProtKB-KW"/>
</dbReference>
<name>A0A3B5LL30_9TELE</name>
<accession>A0A3B5LL30</accession>
<feature type="domain" description="C2H2-type" evidence="8">
    <location>
        <begin position="37"/>
        <end position="64"/>
    </location>
</feature>
<dbReference type="GeneTree" id="ENSGT01150000286981"/>
<dbReference type="FunFam" id="3.30.160.60:FF:001666">
    <property type="entry name" value="MDS1 and EVI1 complex locus"/>
    <property type="match status" value="1"/>
</dbReference>
<dbReference type="GO" id="GO:0000981">
    <property type="term" value="F:DNA-binding transcription factor activity, RNA polymerase II-specific"/>
    <property type="evidence" value="ECO:0007669"/>
    <property type="project" value="TreeGrafter"/>
</dbReference>
<reference evidence="9" key="2">
    <citation type="submission" date="2025-09" db="UniProtKB">
        <authorList>
            <consortium name="Ensembl"/>
        </authorList>
    </citation>
    <scope>IDENTIFICATION</scope>
</reference>
<dbReference type="Pfam" id="PF13465">
    <property type="entry name" value="zf-H2C2_2"/>
    <property type="match status" value="1"/>
</dbReference>
<dbReference type="InterPro" id="IPR036236">
    <property type="entry name" value="Znf_C2H2_sf"/>
</dbReference>
<evidence type="ECO:0000259" key="8">
    <source>
        <dbReference type="PROSITE" id="PS50157"/>
    </source>
</evidence>
<proteinExistence type="predicted"/>
<dbReference type="Proteomes" id="UP000261380">
    <property type="component" value="Unplaced"/>
</dbReference>
<reference evidence="9" key="1">
    <citation type="submission" date="2025-08" db="UniProtKB">
        <authorList>
            <consortium name="Ensembl"/>
        </authorList>
    </citation>
    <scope>IDENTIFICATION</scope>
</reference>
<sequence>RRRMPPKPFTCHICGARFNLNNNLKRHLRIHTGEKPFTCKDCGKSFSDNNKLKSHMLVHGARKPFMCDLCGKTFLFNCRLQMHQRYVHADNSHASDAAQTEIFIPLLLKKKFY</sequence>
<dbReference type="PROSITE" id="PS00028">
    <property type="entry name" value="ZINC_FINGER_C2H2_1"/>
    <property type="match status" value="3"/>
</dbReference>
<dbReference type="PANTHER" id="PTHR24394">
    <property type="entry name" value="ZINC FINGER PROTEIN"/>
    <property type="match status" value="1"/>
</dbReference>
<dbReference type="Gene3D" id="3.30.160.60">
    <property type="entry name" value="Classic Zinc Finger"/>
    <property type="match status" value="3"/>
</dbReference>
<dbReference type="GO" id="GO:0005634">
    <property type="term" value="C:nucleus"/>
    <property type="evidence" value="ECO:0007669"/>
    <property type="project" value="UniProtKB-SubCell"/>
</dbReference>
<keyword evidence="10" id="KW-1185">Reference proteome</keyword>
<dbReference type="SUPFAM" id="SSF57667">
    <property type="entry name" value="beta-beta-alpha zinc fingers"/>
    <property type="match status" value="2"/>
</dbReference>
<evidence type="ECO:0000313" key="10">
    <source>
        <dbReference type="Proteomes" id="UP000261380"/>
    </source>
</evidence>
<evidence type="ECO:0000256" key="6">
    <source>
        <dbReference type="ARBA" id="ARBA00023242"/>
    </source>
</evidence>
<comment type="subcellular location">
    <subcellularLocation>
        <location evidence="1">Nucleus</location>
    </subcellularLocation>
</comment>
<keyword evidence="2" id="KW-0479">Metal-binding</keyword>
<evidence type="ECO:0000256" key="3">
    <source>
        <dbReference type="ARBA" id="ARBA00022737"/>
    </source>
</evidence>
<keyword evidence="5" id="KW-0862">Zinc</keyword>
<evidence type="ECO:0000256" key="7">
    <source>
        <dbReference type="PROSITE-ProRule" id="PRU00042"/>
    </source>
</evidence>